<comment type="caution">
    <text evidence="2">The sequence shown here is derived from an EMBL/GenBank/DDBJ whole genome shotgun (WGS) entry which is preliminary data.</text>
</comment>
<dbReference type="InterPro" id="IPR027417">
    <property type="entry name" value="P-loop_NTPase"/>
</dbReference>
<dbReference type="AlphaFoldDB" id="A0AAN7JJ59"/>
<evidence type="ECO:0000313" key="3">
    <source>
        <dbReference type="Proteomes" id="UP001345219"/>
    </source>
</evidence>
<dbReference type="GO" id="GO:0043531">
    <property type="term" value="F:ADP binding"/>
    <property type="evidence" value="ECO:0007669"/>
    <property type="project" value="InterPro"/>
</dbReference>
<evidence type="ECO:0000313" key="2">
    <source>
        <dbReference type="EMBL" id="KAK4745612.1"/>
    </source>
</evidence>
<dbReference type="InterPro" id="IPR002182">
    <property type="entry name" value="NB-ARC"/>
</dbReference>
<reference evidence="2 3" key="1">
    <citation type="journal article" date="2023" name="Hortic Res">
        <title>Pangenome of water caltrop reveals structural variations and asymmetric subgenome divergence after allopolyploidization.</title>
        <authorList>
            <person name="Zhang X."/>
            <person name="Chen Y."/>
            <person name="Wang L."/>
            <person name="Yuan Y."/>
            <person name="Fang M."/>
            <person name="Shi L."/>
            <person name="Lu R."/>
            <person name="Comes H.P."/>
            <person name="Ma Y."/>
            <person name="Chen Y."/>
            <person name="Huang G."/>
            <person name="Zhou Y."/>
            <person name="Zheng Z."/>
            <person name="Qiu Y."/>
        </authorList>
    </citation>
    <scope>NUCLEOTIDE SEQUENCE [LARGE SCALE GENOMIC DNA]</scope>
    <source>
        <tissue evidence="2">Roots</tissue>
    </source>
</reference>
<keyword evidence="3" id="KW-1185">Reference proteome</keyword>
<protein>
    <recommendedName>
        <fullName evidence="1">NB-ARC domain-containing protein</fullName>
    </recommendedName>
</protein>
<dbReference type="Gene3D" id="3.40.50.300">
    <property type="entry name" value="P-loop containing nucleotide triphosphate hydrolases"/>
    <property type="match status" value="1"/>
</dbReference>
<dbReference type="InterPro" id="IPR044974">
    <property type="entry name" value="Disease_R_plants"/>
</dbReference>
<dbReference type="Pfam" id="PF00931">
    <property type="entry name" value="NB-ARC"/>
    <property type="match status" value="1"/>
</dbReference>
<dbReference type="Gene3D" id="1.10.8.430">
    <property type="entry name" value="Helical domain of apoptotic protease-activating factors"/>
    <property type="match status" value="1"/>
</dbReference>
<dbReference type="GO" id="GO:0006952">
    <property type="term" value="P:defense response"/>
    <property type="evidence" value="ECO:0007669"/>
    <property type="project" value="InterPro"/>
</dbReference>
<dbReference type="PRINTS" id="PR00364">
    <property type="entry name" value="DISEASERSIST"/>
</dbReference>
<name>A0AAN7JJ59_9MYRT</name>
<feature type="domain" description="NB-ARC" evidence="1">
    <location>
        <begin position="50"/>
        <end position="138"/>
    </location>
</feature>
<proteinExistence type="predicted"/>
<sequence length="197" mass="22686">MFDIYVHRMGGISKTTLAKAVLDKFSGRFESWKLIENVREECLVQGGLNKLKEKLRRMQGKNVLIVLDYVDEGNQIDELVEEHIGYGAGSVIIVTCREKHILRRCKGVALDQIIHFEMNYMEYENALRLFCKKTFERDTPPHGFENLSGEVVKKTGGLPLSLIVMARSIVTTKEKGRHGRNSERIQRIFLIKMRTKC</sequence>
<dbReference type="PANTHER" id="PTHR11017">
    <property type="entry name" value="LEUCINE-RICH REPEAT-CONTAINING PROTEIN"/>
    <property type="match status" value="1"/>
</dbReference>
<dbReference type="InterPro" id="IPR042197">
    <property type="entry name" value="Apaf_helical"/>
</dbReference>
<dbReference type="SUPFAM" id="SSF52540">
    <property type="entry name" value="P-loop containing nucleoside triphosphate hydrolases"/>
    <property type="match status" value="1"/>
</dbReference>
<evidence type="ECO:0000259" key="1">
    <source>
        <dbReference type="Pfam" id="PF00931"/>
    </source>
</evidence>
<organism evidence="2 3">
    <name type="scientific">Trapa incisa</name>
    <dbReference type="NCBI Taxonomy" id="236973"/>
    <lineage>
        <taxon>Eukaryota</taxon>
        <taxon>Viridiplantae</taxon>
        <taxon>Streptophyta</taxon>
        <taxon>Embryophyta</taxon>
        <taxon>Tracheophyta</taxon>
        <taxon>Spermatophyta</taxon>
        <taxon>Magnoliopsida</taxon>
        <taxon>eudicotyledons</taxon>
        <taxon>Gunneridae</taxon>
        <taxon>Pentapetalae</taxon>
        <taxon>rosids</taxon>
        <taxon>malvids</taxon>
        <taxon>Myrtales</taxon>
        <taxon>Lythraceae</taxon>
        <taxon>Trapa</taxon>
    </lineage>
</organism>
<dbReference type="PANTHER" id="PTHR11017:SF570">
    <property type="entry name" value="DISEASE RESISTANCE PROTEIN (TIR-NBS CLASS)-RELATED"/>
    <property type="match status" value="1"/>
</dbReference>
<dbReference type="Proteomes" id="UP001345219">
    <property type="component" value="Chromosome 10"/>
</dbReference>
<accession>A0AAN7JJ59</accession>
<gene>
    <name evidence="2" type="ORF">SAY87_011924</name>
</gene>
<dbReference type="EMBL" id="JAXIOK010000021">
    <property type="protein sequence ID" value="KAK4745612.1"/>
    <property type="molecule type" value="Genomic_DNA"/>
</dbReference>